<dbReference type="EMBL" id="JANSUY010000010">
    <property type="protein sequence ID" value="MCR9015793.1"/>
    <property type="molecule type" value="Genomic_DNA"/>
</dbReference>
<evidence type="ECO:0000313" key="3">
    <source>
        <dbReference type="Proteomes" id="UP001142175"/>
    </source>
</evidence>
<gene>
    <name evidence="2" type="ORF">NU887_12160</name>
</gene>
<comment type="caution">
    <text evidence="2">The sequence shown here is derived from an EMBL/GenBank/DDBJ whole genome shotgun (WGS) entry which is preliminary data.</text>
</comment>
<feature type="transmembrane region" description="Helical" evidence="1">
    <location>
        <begin position="45"/>
        <end position="70"/>
    </location>
</feature>
<evidence type="ECO:0000256" key="1">
    <source>
        <dbReference type="SAM" id="Phobius"/>
    </source>
</evidence>
<keyword evidence="1" id="KW-1133">Transmembrane helix</keyword>
<sequence length="71" mass="8368">METFFTLALLTVIYGLFFLSIYPEKYLRKISHIYNHKNFPEYSKFSLSAPIFFSFLMGYSLAATMVFIFIS</sequence>
<accession>A0A9X2P7L3</accession>
<dbReference type="Proteomes" id="UP001142175">
    <property type="component" value="Unassembled WGS sequence"/>
</dbReference>
<feature type="transmembrane region" description="Helical" evidence="1">
    <location>
        <begin position="6"/>
        <end position="24"/>
    </location>
</feature>
<reference evidence="2" key="1">
    <citation type="submission" date="2022-08" db="EMBL/GenBank/DDBJ databases">
        <authorList>
            <person name="Zhang D."/>
        </authorList>
    </citation>
    <scope>NUCLEOTIDE SEQUENCE</scope>
    <source>
        <strain evidence="2">XJ19-11</strain>
    </source>
</reference>
<proteinExistence type="predicted"/>
<keyword evidence="1" id="KW-0812">Transmembrane</keyword>
<protein>
    <submittedName>
        <fullName evidence="2">Uncharacterized protein</fullName>
    </submittedName>
</protein>
<organism evidence="2 3">
    <name type="scientific">Aquiflexum gelatinilyticum</name>
    <dbReference type="NCBI Taxonomy" id="2961943"/>
    <lineage>
        <taxon>Bacteria</taxon>
        <taxon>Pseudomonadati</taxon>
        <taxon>Bacteroidota</taxon>
        <taxon>Cytophagia</taxon>
        <taxon>Cytophagales</taxon>
        <taxon>Cyclobacteriaceae</taxon>
        <taxon>Aquiflexum</taxon>
    </lineage>
</organism>
<dbReference type="RefSeq" id="WP_258423655.1">
    <property type="nucleotide sequence ID" value="NZ_JANAEZ010000009.1"/>
</dbReference>
<evidence type="ECO:0000313" key="2">
    <source>
        <dbReference type="EMBL" id="MCR9015793.1"/>
    </source>
</evidence>
<keyword evidence="1" id="KW-0472">Membrane</keyword>
<dbReference type="AlphaFoldDB" id="A0A9X2P7L3"/>
<name>A0A9X2P7L3_9BACT</name>
<keyword evidence="3" id="KW-1185">Reference proteome</keyword>